<reference evidence="2" key="1">
    <citation type="journal article" date="2019" name="Int. J. Syst. Evol. Microbiol.">
        <title>The Global Catalogue of Microorganisms (GCM) 10K type strain sequencing project: providing services to taxonomists for standard genome sequencing and annotation.</title>
        <authorList>
            <consortium name="The Broad Institute Genomics Platform"/>
            <consortium name="The Broad Institute Genome Sequencing Center for Infectious Disease"/>
            <person name="Wu L."/>
            <person name="Ma J."/>
        </authorList>
    </citation>
    <scope>NUCLEOTIDE SEQUENCE [LARGE SCALE GENOMIC DNA]</scope>
    <source>
        <strain evidence="2">CCM 7526</strain>
    </source>
</reference>
<keyword evidence="2" id="KW-1185">Reference proteome</keyword>
<proteinExistence type="predicted"/>
<evidence type="ECO:0000313" key="2">
    <source>
        <dbReference type="Proteomes" id="UP001597183"/>
    </source>
</evidence>
<sequence length="82" mass="9125">MRRLTSKVTAGSRPTAVERIGDRLFGRFLPRADAQAACCGSCCGTGIYRCTSHGAEQLYNCYTETFEGCYVYRQVWRNAGLC</sequence>
<dbReference type="RefSeq" id="WP_317786581.1">
    <property type="nucleotide sequence ID" value="NZ_AP028461.1"/>
</dbReference>
<protein>
    <submittedName>
        <fullName evidence="1">Uncharacterized protein</fullName>
    </submittedName>
</protein>
<comment type="caution">
    <text evidence="1">The sequence shown here is derived from an EMBL/GenBank/DDBJ whole genome shotgun (WGS) entry which is preliminary data.</text>
</comment>
<evidence type="ECO:0000313" key="1">
    <source>
        <dbReference type="EMBL" id="MFD1366137.1"/>
    </source>
</evidence>
<dbReference type="Proteomes" id="UP001597183">
    <property type="component" value="Unassembled WGS sequence"/>
</dbReference>
<gene>
    <name evidence="1" type="ORF">ACFQ5G_12355</name>
</gene>
<dbReference type="EMBL" id="JBHTMK010000016">
    <property type="protein sequence ID" value="MFD1366137.1"/>
    <property type="molecule type" value="Genomic_DNA"/>
</dbReference>
<name>A0ABW4A7V8_9ACTN</name>
<organism evidence="1 2">
    <name type="scientific">Actinoplanes sichuanensis</name>
    <dbReference type="NCBI Taxonomy" id="512349"/>
    <lineage>
        <taxon>Bacteria</taxon>
        <taxon>Bacillati</taxon>
        <taxon>Actinomycetota</taxon>
        <taxon>Actinomycetes</taxon>
        <taxon>Micromonosporales</taxon>
        <taxon>Micromonosporaceae</taxon>
        <taxon>Actinoplanes</taxon>
    </lineage>
</organism>
<accession>A0ABW4A7V8</accession>